<dbReference type="PANTHER" id="PTHR43812:SF2">
    <property type="entry name" value="FLAVIN REDUCTASE LIKE DOMAIN-CONTAINING PROTEIN"/>
    <property type="match status" value="1"/>
</dbReference>
<dbReference type="GO" id="GO:0016646">
    <property type="term" value="F:oxidoreductase activity, acting on the CH-NH group of donors, NAD or NADP as acceptor"/>
    <property type="evidence" value="ECO:0007669"/>
    <property type="project" value="UniProtKB-ARBA"/>
</dbReference>
<evidence type="ECO:0000313" key="2">
    <source>
        <dbReference type="EMBL" id="RAI31867.1"/>
    </source>
</evidence>
<proteinExistence type="predicted"/>
<protein>
    <submittedName>
        <fullName evidence="2">Asp/Glu/hydantoin racemase</fullName>
    </submittedName>
</protein>
<accession>A0A327K0B6</accession>
<organism evidence="2 3">
    <name type="scientific">Rhodoplanes elegans</name>
    <dbReference type="NCBI Taxonomy" id="29408"/>
    <lineage>
        <taxon>Bacteria</taxon>
        <taxon>Pseudomonadati</taxon>
        <taxon>Pseudomonadota</taxon>
        <taxon>Alphaproteobacteria</taxon>
        <taxon>Hyphomicrobiales</taxon>
        <taxon>Nitrobacteraceae</taxon>
        <taxon>Rhodoplanes</taxon>
    </lineage>
</organism>
<comment type="caution">
    <text evidence="2">The sequence shown here is derived from an EMBL/GenBank/DDBJ whole genome shotgun (WGS) entry which is preliminary data.</text>
</comment>
<keyword evidence="3" id="KW-1185">Reference proteome</keyword>
<dbReference type="OrthoDB" id="9783347at2"/>
<dbReference type="InterPro" id="IPR002563">
    <property type="entry name" value="Flavin_Rdtase-like_dom"/>
</dbReference>
<dbReference type="SUPFAM" id="SSF50475">
    <property type="entry name" value="FMN-binding split barrel"/>
    <property type="match status" value="1"/>
</dbReference>
<evidence type="ECO:0000259" key="1">
    <source>
        <dbReference type="SMART" id="SM00903"/>
    </source>
</evidence>
<evidence type="ECO:0000313" key="3">
    <source>
        <dbReference type="Proteomes" id="UP000248863"/>
    </source>
</evidence>
<dbReference type="Pfam" id="PF01613">
    <property type="entry name" value="Flavin_Reduct"/>
    <property type="match status" value="1"/>
</dbReference>
<gene>
    <name evidence="2" type="ORF">CH338_25145</name>
</gene>
<sequence length="210" mass="22830">MSDLHENDVHFYEPAAGHRLPHDPFKALVAPRPIGWISTVSPDGVPNLAPYSYFNAVCDQPPMIVFSSQGRKHSLLNAEATGEFVWSMATRALAAAMNATSATVPAEVDEFGLAGLAPAPSRLVEPPRVAASPAALECRVVQIVELKGVDGRSADHWLTIGEVVGVHIERAYLRDGLFDTGAAHPIMRGGYRDQYFEAVPETLFRMTRPK</sequence>
<feature type="domain" description="Flavin reductase like" evidence="1">
    <location>
        <begin position="27"/>
        <end position="174"/>
    </location>
</feature>
<dbReference type="EMBL" id="NPEU01000468">
    <property type="protein sequence ID" value="RAI31867.1"/>
    <property type="molecule type" value="Genomic_DNA"/>
</dbReference>
<dbReference type="SMART" id="SM00903">
    <property type="entry name" value="Flavin_Reduct"/>
    <property type="match status" value="1"/>
</dbReference>
<dbReference type="Gene3D" id="2.30.110.10">
    <property type="entry name" value="Electron Transport, Fmn-binding Protein, Chain A"/>
    <property type="match status" value="1"/>
</dbReference>
<dbReference type="InterPro" id="IPR012349">
    <property type="entry name" value="Split_barrel_FMN-bd"/>
</dbReference>
<dbReference type="AlphaFoldDB" id="A0A327K0B6"/>
<dbReference type="Proteomes" id="UP000248863">
    <property type="component" value="Unassembled WGS sequence"/>
</dbReference>
<dbReference type="GO" id="GO:0010181">
    <property type="term" value="F:FMN binding"/>
    <property type="evidence" value="ECO:0007669"/>
    <property type="project" value="InterPro"/>
</dbReference>
<name>A0A327K0B6_9BRAD</name>
<dbReference type="PANTHER" id="PTHR43812">
    <property type="entry name" value="BLR2425 PROTEIN"/>
    <property type="match status" value="1"/>
</dbReference>
<reference evidence="2 3" key="1">
    <citation type="submission" date="2017-07" db="EMBL/GenBank/DDBJ databases">
        <title>Draft Genome Sequences of Select Purple Nonsulfur Bacteria.</title>
        <authorList>
            <person name="Lasarre B."/>
            <person name="Mckinlay J.B."/>
        </authorList>
    </citation>
    <scope>NUCLEOTIDE SEQUENCE [LARGE SCALE GENOMIC DNA]</scope>
    <source>
        <strain evidence="2 3">DSM 11907</strain>
    </source>
</reference>